<reference evidence="5 6" key="1">
    <citation type="journal article" date="2024" name="Plant J.">
        <title>Genome sequences and population genomics reveal climatic adaptation and genomic divergence between two closely related sweetgum species.</title>
        <authorList>
            <person name="Xu W.Q."/>
            <person name="Ren C.Q."/>
            <person name="Zhang X.Y."/>
            <person name="Comes H.P."/>
            <person name="Liu X.H."/>
            <person name="Li Y.G."/>
            <person name="Kettle C.J."/>
            <person name="Jalonen R."/>
            <person name="Gaisberger H."/>
            <person name="Ma Y.Z."/>
            <person name="Qiu Y.X."/>
        </authorList>
    </citation>
    <scope>NUCLEOTIDE SEQUENCE [LARGE SCALE GENOMIC DNA]</scope>
    <source>
        <strain evidence="5">Hangzhou</strain>
    </source>
</reference>
<accession>A0AAP0WQ81</accession>
<feature type="region of interest" description="Disordered" evidence="2">
    <location>
        <begin position="536"/>
        <end position="557"/>
    </location>
</feature>
<dbReference type="Proteomes" id="UP001415857">
    <property type="component" value="Unassembled WGS sequence"/>
</dbReference>
<feature type="signal peptide" evidence="3">
    <location>
        <begin position="1"/>
        <end position="19"/>
    </location>
</feature>
<keyword evidence="6" id="KW-1185">Reference proteome</keyword>
<name>A0AAP0WQ81_LIQFO</name>
<evidence type="ECO:0000313" key="6">
    <source>
        <dbReference type="Proteomes" id="UP001415857"/>
    </source>
</evidence>
<dbReference type="InterPro" id="IPR045168">
    <property type="entry name" value="YTH_prot"/>
</dbReference>
<sequence length="625" mass="68755">MFLQLIICSVLIYAESLNALTLDTEEKPPNPDNMKKQDAVTIGHLSDLTYQLESLYSSGDFNTDCPPNAYAFQTQPVSNGGSENPTGKWDKYRPYVSAECFGSPDIHSENPSLMCHTYGYKVPSVRGDDSYPAQQFPISDPTCFQQPVSPNIGCIASRAKFPATGDQQGDSKLFGLRTDCSPPLGSFGRGSNFSGDFGGHRFLQQGCGLVQPWSDWSNLSNGQSSLAQFPSLSASSQPVSSLGLFGNNVGMASQHERPMYGFGCCPSSYYRGYPHSAHSRDSSFGSVSLSSLGMNGQSWLTLNKARCGMSNDSLCSCTGTHDTLGVQNRGPRATKPKIQTTANRFSIDTSKNVMPAEVPSGSYNRLDFVTEYKDAKFFIVKSYSEDNVHKSIKYGVWTSTPNGNKKLDAAYREAMEKQGICPIFLLFSANASAQFCGVAEMVGPVDFSKSVDYWQQDKWSGQFPVKWHIVKDVPNSQFRHIIVEKNDKKPVTKSRDTQEVELEQGIEMLNIFKNYESFSSILDDFDFYENRQKAMQERKAREKASLESAPVVGDNEHQNPVPALVTLSSDFIKHMSKSFAQAVLSSENAKEHSQAGKGNTIRAASAGSGVEQEEMKTSVASYQSQ</sequence>
<evidence type="ECO:0000256" key="2">
    <source>
        <dbReference type="SAM" id="MobiDB-lite"/>
    </source>
</evidence>
<dbReference type="InterPro" id="IPR007275">
    <property type="entry name" value="YTH_domain"/>
</dbReference>
<feature type="chain" id="PRO_5042820486" description="YTH domain-containing family protein" evidence="3">
    <location>
        <begin position="20"/>
        <end position="625"/>
    </location>
</feature>
<comment type="function">
    <text evidence="1">Specifically recognizes and binds N6-methyladenosine (m6A)-containing RNAs, and regulates mRNA stability. M6A is a modification present at internal sites of mRNAs and some non-coding RNAs and plays a role in mRNA stability and processing.</text>
</comment>
<proteinExistence type="inferred from homology"/>
<keyword evidence="1" id="KW-0694">RNA-binding</keyword>
<dbReference type="GO" id="GO:0061157">
    <property type="term" value="P:mRNA destabilization"/>
    <property type="evidence" value="ECO:0007669"/>
    <property type="project" value="TreeGrafter"/>
</dbReference>
<evidence type="ECO:0000256" key="3">
    <source>
        <dbReference type="SAM" id="SignalP"/>
    </source>
</evidence>
<dbReference type="AlphaFoldDB" id="A0AAP0WQ81"/>
<feature type="domain" description="YTH" evidence="4">
    <location>
        <begin position="375"/>
        <end position="512"/>
    </location>
</feature>
<dbReference type="Pfam" id="PF04146">
    <property type="entry name" value="YTH"/>
    <property type="match status" value="1"/>
</dbReference>
<feature type="compositionally biased region" description="Basic and acidic residues" evidence="2">
    <location>
        <begin position="536"/>
        <end position="545"/>
    </location>
</feature>
<feature type="region of interest" description="Disordered" evidence="2">
    <location>
        <begin position="586"/>
        <end position="625"/>
    </location>
</feature>
<evidence type="ECO:0000256" key="1">
    <source>
        <dbReference type="RuleBase" id="RU369095"/>
    </source>
</evidence>
<evidence type="ECO:0000259" key="4">
    <source>
        <dbReference type="PROSITE" id="PS50882"/>
    </source>
</evidence>
<dbReference type="Gene3D" id="3.10.590.10">
    <property type="entry name" value="ph1033 like domains"/>
    <property type="match status" value="1"/>
</dbReference>
<dbReference type="PROSITE" id="PS50882">
    <property type="entry name" value="YTH"/>
    <property type="match status" value="1"/>
</dbReference>
<protein>
    <recommendedName>
        <fullName evidence="1">YTH domain-containing family protein</fullName>
    </recommendedName>
</protein>
<evidence type="ECO:0000313" key="5">
    <source>
        <dbReference type="EMBL" id="KAK9276099.1"/>
    </source>
</evidence>
<dbReference type="CDD" id="cd21134">
    <property type="entry name" value="YTH"/>
    <property type="match status" value="1"/>
</dbReference>
<keyword evidence="3" id="KW-0732">Signal</keyword>
<gene>
    <name evidence="5" type="ORF">L1049_005630</name>
</gene>
<dbReference type="PANTHER" id="PTHR12357:SF120">
    <property type="entry name" value="YTH DOMAIN-CONTAINING FAMILY PROTEIN"/>
    <property type="match status" value="1"/>
</dbReference>
<dbReference type="PANTHER" id="PTHR12357">
    <property type="entry name" value="YTH YT521-B HOMOLOGY DOMAIN-CONTAINING"/>
    <property type="match status" value="1"/>
</dbReference>
<comment type="similarity">
    <text evidence="1">Belongs to the YTHDF family.</text>
</comment>
<dbReference type="GO" id="GO:1990247">
    <property type="term" value="F:N6-methyladenosine-containing RNA reader activity"/>
    <property type="evidence" value="ECO:0007669"/>
    <property type="project" value="UniProtKB-UniRule"/>
</dbReference>
<dbReference type="GO" id="GO:0003729">
    <property type="term" value="F:mRNA binding"/>
    <property type="evidence" value="ECO:0007669"/>
    <property type="project" value="UniProtKB-UniRule"/>
</dbReference>
<organism evidence="5 6">
    <name type="scientific">Liquidambar formosana</name>
    <name type="common">Formosan gum</name>
    <dbReference type="NCBI Taxonomy" id="63359"/>
    <lineage>
        <taxon>Eukaryota</taxon>
        <taxon>Viridiplantae</taxon>
        <taxon>Streptophyta</taxon>
        <taxon>Embryophyta</taxon>
        <taxon>Tracheophyta</taxon>
        <taxon>Spermatophyta</taxon>
        <taxon>Magnoliopsida</taxon>
        <taxon>eudicotyledons</taxon>
        <taxon>Gunneridae</taxon>
        <taxon>Pentapetalae</taxon>
        <taxon>Saxifragales</taxon>
        <taxon>Altingiaceae</taxon>
        <taxon>Liquidambar</taxon>
    </lineage>
</organism>
<dbReference type="GO" id="GO:0005737">
    <property type="term" value="C:cytoplasm"/>
    <property type="evidence" value="ECO:0007669"/>
    <property type="project" value="TreeGrafter"/>
</dbReference>
<comment type="caution">
    <text evidence="5">The sequence shown here is derived from an EMBL/GenBank/DDBJ whole genome shotgun (WGS) entry which is preliminary data.</text>
</comment>
<dbReference type="EMBL" id="JBBPBK010000010">
    <property type="protein sequence ID" value="KAK9276099.1"/>
    <property type="molecule type" value="Genomic_DNA"/>
</dbReference>